<feature type="transmembrane region" description="Helical" evidence="6">
    <location>
        <begin position="237"/>
        <end position="263"/>
    </location>
</feature>
<accession>A0ABX5PWN1</accession>
<feature type="domain" description="PspC-related ToastRack" evidence="9">
    <location>
        <begin position="391"/>
        <end position="523"/>
    </location>
</feature>
<dbReference type="Pfam" id="PF22571">
    <property type="entry name" value="LiaI-LiaF-TM_PspC"/>
    <property type="match status" value="1"/>
</dbReference>
<evidence type="ECO:0000313" key="10">
    <source>
        <dbReference type="EMBL" id="PZX39120.1"/>
    </source>
</evidence>
<dbReference type="Pfam" id="PF22744">
    <property type="entry name" value="Toast-rack_PspC-Cterm"/>
    <property type="match status" value="1"/>
</dbReference>
<evidence type="ECO:0000256" key="5">
    <source>
        <dbReference type="ARBA" id="ARBA00023136"/>
    </source>
</evidence>
<keyword evidence="2" id="KW-1003">Cell membrane</keyword>
<reference evidence="10 11" key="1">
    <citation type="submission" date="2018-06" db="EMBL/GenBank/DDBJ databases">
        <title>Genomic Encyclopedia of Archaeal and Bacterial Type Strains, Phase II (KMG-II): from individual species to whole genera.</title>
        <authorList>
            <person name="Goeker M."/>
        </authorList>
    </citation>
    <scope>NUCLEOTIDE SEQUENCE [LARGE SCALE GENOMIC DNA]</scope>
    <source>
        <strain evidence="10 11">DSM 17205</strain>
    </source>
</reference>
<dbReference type="Proteomes" id="UP000248584">
    <property type="component" value="Unassembled WGS sequence"/>
</dbReference>
<dbReference type="InterPro" id="IPR007168">
    <property type="entry name" value="Phageshock_PspC_N"/>
</dbReference>
<protein>
    <submittedName>
        <fullName evidence="10">Phage shock protein C (PspC) family protein</fullName>
    </submittedName>
</protein>
<evidence type="ECO:0000256" key="2">
    <source>
        <dbReference type="ARBA" id="ARBA00022475"/>
    </source>
</evidence>
<dbReference type="EMBL" id="QKZR01000004">
    <property type="protein sequence ID" value="PZX39120.1"/>
    <property type="molecule type" value="Genomic_DNA"/>
</dbReference>
<keyword evidence="4 6" id="KW-1133">Transmembrane helix</keyword>
<dbReference type="Pfam" id="PF04024">
    <property type="entry name" value="PspC"/>
    <property type="match status" value="1"/>
</dbReference>
<comment type="subcellular location">
    <subcellularLocation>
        <location evidence="1">Cell membrane</location>
        <topology evidence="1">Single-pass membrane protein</topology>
    </subcellularLocation>
</comment>
<dbReference type="InterPro" id="IPR054319">
    <property type="entry name" value="PspC-rel_ToastRack"/>
</dbReference>
<feature type="transmembrane region" description="Helical" evidence="6">
    <location>
        <begin position="138"/>
        <end position="163"/>
    </location>
</feature>
<keyword evidence="11" id="KW-1185">Reference proteome</keyword>
<name>A0ABX5PWN1_9FLAO</name>
<organism evidence="10 11">
    <name type="scientific">Nonlabens dokdonensis</name>
    <dbReference type="NCBI Taxonomy" id="328515"/>
    <lineage>
        <taxon>Bacteria</taxon>
        <taxon>Pseudomonadati</taxon>
        <taxon>Bacteroidota</taxon>
        <taxon>Flavobacteriia</taxon>
        <taxon>Flavobacteriales</taxon>
        <taxon>Flavobacteriaceae</taxon>
        <taxon>Nonlabens</taxon>
    </lineage>
</organism>
<feature type="domain" description="PspC-related transmembrane region" evidence="8">
    <location>
        <begin position="209"/>
        <end position="345"/>
    </location>
</feature>
<proteinExistence type="predicted"/>
<dbReference type="InterPro" id="IPR054321">
    <property type="entry name" value="PspC-rel_TM"/>
</dbReference>
<feature type="transmembrane region" description="Helical" evidence="6">
    <location>
        <begin position="116"/>
        <end position="132"/>
    </location>
</feature>
<comment type="caution">
    <text evidence="10">The sequence shown here is derived from an EMBL/GenBank/DDBJ whole genome shotgun (WGS) entry which is preliminary data.</text>
</comment>
<dbReference type="PANTHER" id="PTHR33885:SF3">
    <property type="entry name" value="PHAGE SHOCK PROTEIN C"/>
    <property type="match status" value="1"/>
</dbReference>
<keyword evidence="5 6" id="KW-0472">Membrane</keyword>
<feature type="transmembrane region" description="Helical" evidence="6">
    <location>
        <begin position="323"/>
        <end position="345"/>
    </location>
</feature>
<dbReference type="InterPro" id="IPR052027">
    <property type="entry name" value="PspC"/>
</dbReference>
<keyword evidence="3 6" id="KW-0812">Transmembrane</keyword>
<evidence type="ECO:0000256" key="1">
    <source>
        <dbReference type="ARBA" id="ARBA00004162"/>
    </source>
</evidence>
<feature type="domain" description="Phage shock protein PspC N-terminal" evidence="7">
    <location>
        <begin position="108"/>
        <end position="165"/>
    </location>
</feature>
<evidence type="ECO:0000313" key="11">
    <source>
        <dbReference type="Proteomes" id="UP000248584"/>
    </source>
</evidence>
<sequence>MNKTININLAGLFFHIDEDAYQRLQRYLAAVRKSFAGTSGADEIMSDIESRIAELFLEKRANDQQVISINHVEEVISIMGQPEDYEVDEEIFEEQTSRRAYRPSGKNKQLFRDTQNGYVGGVSSGLGFYLGIDTIWVRVIWVLLVFFSVGWAIPVYILLWILVPDAVTTNQRLTMMGKEVNISNIEENFKQGFEPVVDGQTDASHHIVGQKGKRGSIRFFSFLGRLIKGFFKAIIKIIGLVVFLAAITGLIGLIVSMITASVVNVDGQNLIHLFDLVIPHEQASWVLITAIIFAAGIPLFILAILGLKLLVNNLKSIGMPAKIVLVVLWVISVIVISVSAARIAASQAFDANVINVEEYAIEKDKVFELNLLKNTDLGNEVYVNNNGFNVIDYNGEKAIRVKEVHVAVAQSRDSLVYVKLNFKAKGDSFTKAKTNAESLVYEYKMTENSFTAPNYIIAPKGTGLFGQKVNVTIYLPEGTKMKLNRRFQYNYYNWIGDDVVDLGRNKDQTFQVQNGKAICLDCPIEENLNSDDALELDQRSDSSTSTDGQWKYSEDDEQVIKTKTDTLQNGSVSKTTITIDK</sequence>
<evidence type="ECO:0000256" key="3">
    <source>
        <dbReference type="ARBA" id="ARBA00022692"/>
    </source>
</evidence>
<gene>
    <name evidence="10" type="ORF">LX97_02486</name>
</gene>
<evidence type="ECO:0000259" key="9">
    <source>
        <dbReference type="Pfam" id="PF22744"/>
    </source>
</evidence>
<dbReference type="PANTHER" id="PTHR33885">
    <property type="entry name" value="PHAGE SHOCK PROTEIN C"/>
    <property type="match status" value="1"/>
</dbReference>
<evidence type="ECO:0000256" key="4">
    <source>
        <dbReference type="ARBA" id="ARBA00022989"/>
    </source>
</evidence>
<dbReference type="RefSeq" id="WP_015360634.1">
    <property type="nucleotide sequence ID" value="NZ_QKZR01000004.1"/>
</dbReference>
<evidence type="ECO:0000256" key="6">
    <source>
        <dbReference type="SAM" id="Phobius"/>
    </source>
</evidence>
<feature type="transmembrane region" description="Helical" evidence="6">
    <location>
        <begin position="283"/>
        <end position="311"/>
    </location>
</feature>
<evidence type="ECO:0000259" key="8">
    <source>
        <dbReference type="Pfam" id="PF22571"/>
    </source>
</evidence>
<evidence type="ECO:0000259" key="7">
    <source>
        <dbReference type="Pfam" id="PF04024"/>
    </source>
</evidence>